<evidence type="ECO:0000313" key="2">
    <source>
        <dbReference type="Proteomes" id="UP000053864"/>
    </source>
</evidence>
<protein>
    <submittedName>
        <fullName evidence="1">Uncharacterized protein</fullName>
    </submittedName>
</protein>
<dbReference type="VEuPathDB" id="FungiDB:PPTG_09800"/>
<proteinExistence type="predicted"/>
<dbReference type="EMBL" id="KI672429">
    <property type="protein sequence ID" value="ETL42082.1"/>
    <property type="molecule type" value="Genomic_DNA"/>
</dbReference>
<name>W2J8R2_PHYNI</name>
<dbReference type="Proteomes" id="UP000053864">
    <property type="component" value="Unassembled WGS sequence"/>
</dbReference>
<organism evidence="1 2">
    <name type="scientific">Phytophthora nicotianae</name>
    <name type="common">Potato buckeye rot agent</name>
    <name type="synonym">Phytophthora parasitica</name>
    <dbReference type="NCBI Taxonomy" id="4792"/>
    <lineage>
        <taxon>Eukaryota</taxon>
        <taxon>Sar</taxon>
        <taxon>Stramenopiles</taxon>
        <taxon>Oomycota</taxon>
        <taxon>Peronosporomycetes</taxon>
        <taxon>Peronosporales</taxon>
        <taxon>Peronosporaceae</taxon>
        <taxon>Phytophthora</taxon>
    </lineage>
</organism>
<feature type="non-terminal residue" evidence="1">
    <location>
        <position position="82"/>
    </location>
</feature>
<sequence>MLNGVENVFSVFKAAVKRYMAANRRNILEVPESSTIAAHRLTVLLHAANTISREVVTSELCRKCIYHTFEFLADAILLKYMA</sequence>
<gene>
    <name evidence="1" type="ORF">L916_07045</name>
</gene>
<reference evidence="1 2" key="1">
    <citation type="submission" date="2013-11" db="EMBL/GenBank/DDBJ databases">
        <title>The Genome Sequence of Phytophthora parasitica CJ05E6.</title>
        <authorList>
            <consortium name="The Broad Institute Genomics Platform"/>
            <person name="Russ C."/>
            <person name="Tyler B."/>
            <person name="Panabieres F."/>
            <person name="Shan W."/>
            <person name="Tripathy S."/>
            <person name="Grunwald N."/>
            <person name="Machado M."/>
            <person name="Johnson C.S."/>
            <person name="Arredondo F."/>
            <person name="Hong C."/>
            <person name="Coffey M."/>
            <person name="Young S.K."/>
            <person name="Zeng Q."/>
            <person name="Gargeya S."/>
            <person name="Fitzgerald M."/>
            <person name="Abouelleil A."/>
            <person name="Alvarado L."/>
            <person name="Chapman S.B."/>
            <person name="Gainer-Dewar J."/>
            <person name="Goldberg J."/>
            <person name="Griggs A."/>
            <person name="Gujja S."/>
            <person name="Hansen M."/>
            <person name="Howarth C."/>
            <person name="Imamovic A."/>
            <person name="Ireland A."/>
            <person name="Larimer J."/>
            <person name="McCowan C."/>
            <person name="Murphy C."/>
            <person name="Pearson M."/>
            <person name="Poon T.W."/>
            <person name="Priest M."/>
            <person name="Roberts A."/>
            <person name="Saif S."/>
            <person name="Shea T."/>
            <person name="Sykes S."/>
            <person name="Wortman J."/>
            <person name="Nusbaum C."/>
            <person name="Birren B."/>
        </authorList>
    </citation>
    <scope>NUCLEOTIDE SEQUENCE [LARGE SCALE GENOMIC DNA]</scope>
    <source>
        <strain evidence="1 2">CJ05E6</strain>
    </source>
</reference>
<evidence type="ECO:0000313" key="1">
    <source>
        <dbReference type="EMBL" id="ETL42082.1"/>
    </source>
</evidence>
<dbReference type="AlphaFoldDB" id="W2J8R2"/>
<accession>W2J8R2</accession>